<proteinExistence type="predicted"/>
<accession>A0A1T3MUE8</accession>
<dbReference type="EMBL" id="MAHX01000005">
    <property type="protein sequence ID" value="OPC68194.1"/>
    <property type="molecule type" value="Genomic_DNA"/>
</dbReference>
<dbReference type="PROSITE" id="PS51257">
    <property type="entry name" value="PROKAR_LIPOPROTEIN"/>
    <property type="match status" value="1"/>
</dbReference>
<dbReference type="AlphaFoldDB" id="A0A1T3MUE8"/>
<sequence>MKKHLFYPALWGILTLSVFYSCRTDSATTEQTVASKEKIAAFERFEKQNNIVQPIAGANQATAPQKYISYAKPFAEIITNFMQNHPDYAQWMDKSVGVIRLDVASQTFGEDKKAIIFPVTDESGKVAAAWYGVINEERSFVNFSYMNDNSAELADIKNVFQNYYDKKIGNFSSRTVASTSKLINPVALKNGNEQKPIDIEEVVITKKNPTTPPPDQWVPKYPDEPSGGGGAGSSGPGTGMSGGSSTHGTTTDPSNKDACSKMKNKIATEKGREIIKDLEAKAKIPGAGETAYRQNKVGDPTMYQGEQDNVLIPIDNNMEGVYHNHPEGGVNMLSVKDIRMMLFAARMQSDDNVGNAFVGMISKSGNYFISFNGTKADIPVIYDSQVQGFREDYDRIQYGMSVYLKKGEQLSDKQLQKLFFDITEKMGLKGKVNLIKEKDGNTSTITQNTDGTIADPKPC</sequence>
<reference evidence="2 3" key="1">
    <citation type="submission" date="2016-06" db="EMBL/GenBank/DDBJ databases">
        <title>Revisiting the taxonomy of the Elizabethkingia Genus based on Whole-Genome Sequencing, Optical Mapping, and MALDI-TOF.</title>
        <authorList>
            <person name="Nicholson A.C."/>
        </authorList>
    </citation>
    <scope>NUCLEOTIDE SEQUENCE [LARGE SCALE GENOMIC DNA]</scope>
    <source>
        <strain evidence="2 3">G4070</strain>
    </source>
</reference>
<protein>
    <submittedName>
        <fullName evidence="2">Uncharacterized protein</fullName>
    </submittedName>
</protein>
<name>A0A1T3MUE8_9FLAO</name>
<evidence type="ECO:0000313" key="3">
    <source>
        <dbReference type="Proteomes" id="UP000190813"/>
    </source>
</evidence>
<gene>
    <name evidence="2" type="ORF">BAZ10_13515</name>
</gene>
<organism evidence="2 3">
    <name type="scientific">Elizabethkingia occulta</name>
    <dbReference type="NCBI Taxonomy" id="1867263"/>
    <lineage>
        <taxon>Bacteria</taxon>
        <taxon>Pseudomonadati</taxon>
        <taxon>Bacteroidota</taxon>
        <taxon>Flavobacteriia</taxon>
        <taxon>Flavobacteriales</taxon>
        <taxon>Weeksellaceae</taxon>
        <taxon>Elizabethkingia</taxon>
    </lineage>
</organism>
<keyword evidence="3" id="KW-1185">Reference proteome</keyword>
<evidence type="ECO:0000313" key="2">
    <source>
        <dbReference type="EMBL" id="OPC68194.1"/>
    </source>
</evidence>
<feature type="region of interest" description="Disordered" evidence="1">
    <location>
        <begin position="205"/>
        <end position="259"/>
    </location>
</feature>
<dbReference type="RefSeq" id="WP_078770775.1">
    <property type="nucleotide sequence ID" value="NZ_CBCSBR010000020.1"/>
</dbReference>
<comment type="caution">
    <text evidence="2">The sequence shown here is derived from an EMBL/GenBank/DDBJ whole genome shotgun (WGS) entry which is preliminary data.</text>
</comment>
<evidence type="ECO:0000256" key="1">
    <source>
        <dbReference type="SAM" id="MobiDB-lite"/>
    </source>
</evidence>
<feature type="compositionally biased region" description="Gly residues" evidence="1">
    <location>
        <begin position="226"/>
        <end position="242"/>
    </location>
</feature>
<dbReference type="Proteomes" id="UP000190813">
    <property type="component" value="Unassembled WGS sequence"/>
</dbReference>